<keyword evidence="8" id="KW-0648">Protein biosynthesis</keyword>
<dbReference type="Pfam" id="PF10093">
    <property type="entry name" value="EarP"/>
    <property type="match status" value="1"/>
</dbReference>
<keyword evidence="1" id="KW-0328">Glycosyltransferase</keyword>
<comment type="function">
    <text evidence="3">Protein-arginine rhamnosyltransferase that catalyzes the transfer of a single rhamnose to elongation factor P (EF-P) on 'Lys-32', a modification required for EF-P-dependent rescue of polyproline stalled ribosomes.</text>
</comment>
<comment type="similarity">
    <text evidence="4">Belongs to the glycosyltransferase 104 family.</text>
</comment>
<sequence length="433" mass="47904">MRVVPASADVASPFAFPTEPDHWHIFCRVIDNFGDIGVCWRLAQQLAREHGRLVTLWVDDLQSFAALCPALNPQQAWQMVSVAGASESTPLVRVGQWTEPFVWPAADAFSDVDVVIEAFACHLPEPVLVAMQEKSAVGKAPLWINLEYLSAEDWVPGFHLSPSPVNGMLKYFFFPGFEAGTGGLLFDPGLLQRAELLGGYDARVAFLNSLGLSADLLAYDLHISLFAYENPAIAGLLDVLSQYHQPVHLLLPAGRAAGDVEAWLGESLNAGTTVHRGMLAISGIPFLSQPAYDDLLAFCDLNLVRGEESFVRAQMIGKPFLWHIYFQDENVHLEKLAAFQALYLEGLQNPAAGFMTGAVAAVERQLAERLGLITRIWNADPAVSQRIPDWDGLLGQLSRWQEHAQNWQQHCLQLGNVALNLVKFRENTRENRL</sequence>
<evidence type="ECO:0000313" key="8">
    <source>
        <dbReference type="EMBL" id="MCY0964276.1"/>
    </source>
</evidence>
<keyword evidence="2" id="KW-0808">Transferase</keyword>
<dbReference type="GO" id="GO:0106361">
    <property type="term" value="F:protein-arginine rhamnosyltransferase activity"/>
    <property type="evidence" value="ECO:0007669"/>
    <property type="project" value="InterPro"/>
</dbReference>
<evidence type="ECO:0000256" key="6">
    <source>
        <dbReference type="ARBA" id="ARBA00030025"/>
    </source>
</evidence>
<evidence type="ECO:0000313" key="9">
    <source>
        <dbReference type="Proteomes" id="UP001150830"/>
    </source>
</evidence>
<evidence type="ECO:0000256" key="2">
    <source>
        <dbReference type="ARBA" id="ARBA00022679"/>
    </source>
</evidence>
<dbReference type="RefSeq" id="WP_283172494.1">
    <property type="nucleotide sequence ID" value="NZ_JAPNOA010000016.1"/>
</dbReference>
<evidence type="ECO:0000256" key="5">
    <source>
        <dbReference type="ARBA" id="ARBA00024416"/>
    </source>
</evidence>
<dbReference type="AlphaFoldDB" id="A0A9X3EH66"/>
<dbReference type="Proteomes" id="UP001150830">
    <property type="component" value="Unassembled WGS sequence"/>
</dbReference>
<accession>A0A9X3EH66</accession>
<dbReference type="EMBL" id="JAPNOA010000016">
    <property type="protein sequence ID" value="MCY0964276.1"/>
    <property type="molecule type" value="Genomic_DNA"/>
</dbReference>
<gene>
    <name evidence="8" type="primary">earP</name>
    <name evidence="8" type="ORF">OUO13_03685</name>
</gene>
<dbReference type="InterPro" id="IPR016633">
    <property type="entry name" value="EarP"/>
</dbReference>
<dbReference type="NCBIfam" id="TIGR03837">
    <property type="entry name" value="efp_Arg_rhamno"/>
    <property type="match status" value="1"/>
</dbReference>
<evidence type="ECO:0000256" key="7">
    <source>
        <dbReference type="ARBA" id="ARBA00048472"/>
    </source>
</evidence>
<protein>
    <recommendedName>
        <fullName evidence="5">Protein-arginine rhamnosyltransferase</fullName>
    </recommendedName>
    <alternativeName>
        <fullName evidence="6">EF-P arginine rhamnosyltransferase</fullName>
    </alternativeName>
</protein>
<keyword evidence="9" id="KW-1185">Reference proteome</keyword>
<dbReference type="GO" id="GO:0003746">
    <property type="term" value="F:translation elongation factor activity"/>
    <property type="evidence" value="ECO:0007669"/>
    <property type="project" value="UniProtKB-KW"/>
</dbReference>
<comment type="caution">
    <text evidence="8">The sequence shown here is derived from an EMBL/GenBank/DDBJ whole genome shotgun (WGS) entry which is preliminary data.</text>
</comment>
<dbReference type="PIRSF" id="PIRSF015557">
    <property type="entry name" value="UCP015557"/>
    <property type="match status" value="1"/>
</dbReference>
<evidence type="ECO:0000256" key="1">
    <source>
        <dbReference type="ARBA" id="ARBA00022676"/>
    </source>
</evidence>
<keyword evidence="8" id="KW-0251">Elongation factor</keyword>
<organism evidence="8 9">
    <name type="scientific">Parathalassolituus penaei</name>
    <dbReference type="NCBI Taxonomy" id="2997323"/>
    <lineage>
        <taxon>Bacteria</taxon>
        <taxon>Pseudomonadati</taxon>
        <taxon>Pseudomonadota</taxon>
        <taxon>Gammaproteobacteria</taxon>
        <taxon>Oceanospirillales</taxon>
        <taxon>Oceanospirillaceae</taxon>
        <taxon>Parathalassolituus</taxon>
    </lineage>
</organism>
<name>A0A9X3EH66_9GAMM</name>
<proteinExistence type="inferred from homology"/>
<evidence type="ECO:0000256" key="3">
    <source>
        <dbReference type="ARBA" id="ARBA00024303"/>
    </source>
</evidence>
<reference evidence="8" key="1">
    <citation type="submission" date="2022-11" db="EMBL/GenBank/DDBJ databases">
        <title>Parathalassolutuus dongxingensis gen. nov., sp. nov., a novel member of family Oceanospirillaceae isolated from a coastal shrimp pond in Guangxi, China.</title>
        <authorList>
            <person name="Chen H."/>
        </authorList>
    </citation>
    <scope>NUCLEOTIDE SEQUENCE</scope>
    <source>
        <strain evidence="8">G-43</strain>
    </source>
</reference>
<comment type="catalytic activity">
    <reaction evidence="7">
        <text>dTDP-beta-L-rhamnose + L-arginyl-[protein] = N(omega)-(alpha-L-rhamnosyl)-L-arginyl-[protein] + dTDP + H(+)</text>
        <dbReference type="Rhea" id="RHEA:66692"/>
        <dbReference type="Rhea" id="RHEA-COMP:10532"/>
        <dbReference type="Rhea" id="RHEA-COMP:17096"/>
        <dbReference type="ChEBI" id="CHEBI:15378"/>
        <dbReference type="ChEBI" id="CHEBI:29965"/>
        <dbReference type="ChEBI" id="CHEBI:57510"/>
        <dbReference type="ChEBI" id="CHEBI:58369"/>
        <dbReference type="ChEBI" id="CHEBI:167445"/>
    </reaction>
    <physiologicalReaction direction="left-to-right" evidence="7">
        <dbReference type="Rhea" id="RHEA:66693"/>
    </physiologicalReaction>
</comment>
<evidence type="ECO:0000256" key="4">
    <source>
        <dbReference type="ARBA" id="ARBA00024346"/>
    </source>
</evidence>